<evidence type="ECO:0000313" key="11">
    <source>
        <dbReference type="EMBL" id="KXA62579.1"/>
    </source>
</evidence>
<reference evidence="13 15" key="2">
    <citation type="submission" date="2018-09" db="EMBL/GenBank/DDBJ databases">
        <title>Genome sequence of Veillonella atypica isolated from periodontal Korean patients.</title>
        <authorList>
            <person name="Lee J.-H."/>
            <person name="Moon J.-H."/>
            <person name="Shin S.-Y."/>
        </authorList>
    </citation>
    <scope>NUCLEOTIDE SEQUENCE [LARGE SCALE GENOMIC DNA]</scope>
    <source>
        <strain evidence="13 15">KHUD_V1</strain>
    </source>
</reference>
<protein>
    <submittedName>
        <fullName evidence="12">Preprotein translocase subunit YajC</fullName>
    </submittedName>
    <submittedName>
        <fullName evidence="11">Preprotein translocase, YajC subunit</fullName>
    </submittedName>
</protein>
<dbReference type="AlphaFoldDB" id="A0A133S2D9"/>
<evidence type="ECO:0000313" key="13">
    <source>
        <dbReference type="EMBL" id="RJY51063.1"/>
    </source>
</evidence>
<dbReference type="RefSeq" id="WP_005378318.1">
    <property type="nucleotide sequence ID" value="NZ_CABFMO010000058.1"/>
</dbReference>
<dbReference type="GeneID" id="57775199"/>
<comment type="similarity">
    <text evidence="2">Belongs to the YajC family.</text>
</comment>
<dbReference type="KEGG" id="vat:B7L28_00325"/>
<reference evidence="11 14" key="1">
    <citation type="submission" date="2016-01" db="EMBL/GenBank/DDBJ databases">
        <authorList>
            <person name="Oliw E.H."/>
        </authorList>
    </citation>
    <scope>NUCLEOTIDE SEQUENCE [LARGE SCALE GENOMIC DNA]</scope>
    <source>
        <strain evidence="11 14">CMW7756B</strain>
    </source>
</reference>
<evidence type="ECO:0000256" key="10">
    <source>
        <dbReference type="SAM" id="Phobius"/>
    </source>
</evidence>
<evidence type="ECO:0000313" key="14">
    <source>
        <dbReference type="Proteomes" id="UP000070226"/>
    </source>
</evidence>
<dbReference type="SMART" id="SM01323">
    <property type="entry name" value="YajC"/>
    <property type="match status" value="1"/>
</dbReference>
<keyword evidence="4" id="KW-1003">Cell membrane</keyword>
<keyword evidence="8" id="KW-0811">Translocation</keyword>
<name>A0A133S2D9_9FIRM</name>
<dbReference type="Pfam" id="PF02699">
    <property type="entry name" value="YajC"/>
    <property type="match status" value="1"/>
</dbReference>
<evidence type="ECO:0000256" key="6">
    <source>
        <dbReference type="ARBA" id="ARBA00022927"/>
    </source>
</evidence>
<dbReference type="PATRIC" id="fig|39777.7.peg.1574"/>
<sequence length="96" mass="11038">MGDIEQILQTSWPILLMVVIFYFLLWRPQKKQQKERTNLLSSLKKGQKIVTIGGIYGEIIELDDEKVKVQVAEKVEMTFARTAIASVVSKKNKETK</sequence>
<evidence type="ECO:0000256" key="9">
    <source>
        <dbReference type="ARBA" id="ARBA00023136"/>
    </source>
</evidence>
<dbReference type="PANTHER" id="PTHR33909:SF1">
    <property type="entry name" value="SEC TRANSLOCON ACCESSORY COMPLEX SUBUNIT YAJC"/>
    <property type="match status" value="1"/>
</dbReference>
<dbReference type="Proteomes" id="UP000070226">
    <property type="component" value="Unassembled WGS sequence"/>
</dbReference>
<evidence type="ECO:0000256" key="8">
    <source>
        <dbReference type="ARBA" id="ARBA00023010"/>
    </source>
</evidence>
<dbReference type="PANTHER" id="PTHR33909">
    <property type="entry name" value="SEC TRANSLOCON ACCESSORY COMPLEX SUBUNIT YAJC"/>
    <property type="match status" value="1"/>
</dbReference>
<feature type="transmembrane region" description="Helical" evidence="10">
    <location>
        <begin position="6"/>
        <end position="26"/>
    </location>
</feature>
<accession>A0A133S2D9</accession>
<reference evidence="12" key="3">
    <citation type="submission" date="2023-05" db="EMBL/GenBank/DDBJ databases">
        <title>Cataloging the Phylogenetic Diversity of Human Bladder Bacteria.</title>
        <authorList>
            <person name="Du J."/>
        </authorList>
    </citation>
    <scope>NUCLEOTIDE SEQUENCE</scope>
    <source>
        <strain evidence="12">UMB10101</strain>
    </source>
</reference>
<keyword evidence="5 10" id="KW-0812">Transmembrane</keyword>
<dbReference type="EMBL" id="QXZZ01000012">
    <property type="protein sequence ID" value="RJY51063.1"/>
    <property type="molecule type" value="Genomic_DNA"/>
</dbReference>
<dbReference type="EMBL" id="LRQT01000088">
    <property type="protein sequence ID" value="KXA62579.1"/>
    <property type="molecule type" value="Genomic_DNA"/>
</dbReference>
<dbReference type="GO" id="GO:0015031">
    <property type="term" value="P:protein transport"/>
    <property type="evidence" value="ECO:0007669"/>
    <property type="project" value="UniProtKB-KW"/>
</dbReference>
<evidence type="ECO:0000256" key="1">
    <source>
        <dbReference type="ARBA" id="ARBA00004162"/>
    </source>
</evidence>
<comment type="caution">
    <text evidence="11">The sequence shown here is derived from an EMBL/GenBank/DDBJ whole genome shotgun (WGS) entry which is preliminary data.</text>
</comment>
<gene>
    <name evidence="12" type="primary">yajC</name>
    <name evidence="13" type="ORF">D2965_01805</name>
    <name evidence="11" type="ORF">HMPREF3233_01608</name>
    <name evidence="12" type="ORF">QP520_08780</name>
</gene>
<keyword evidence="9 10" id="KW-0472">Membrane</keyword>
<dbReference type="PRINTS" id="PR01853">
    <property type="entry name" value="YAJCTRNLCASE"/>
</dbReference>
<evidence type="ECO:0000256" key="5">
    <source>
        <dbReference type="ARBA" id="ARBA00022692"/>
    </source>
</evidence>
<evidence type="ECO:0000256" key="4">
    <source>
        <dbReference type="ARBA" id="ARBA00022475"/>
    </source>
</evidence>
<dbReference type="NCBIfam" id="TIGR00739">
    <property type="entry name" value="yajC"/>
    <property type="match status" value="1"/>
</dbReference>
<dbReference type="STRING" id="39777.B7L28_00325"/>
<dbReference type="Proteomes" id="UP000277803">
    <property type="component" value="Unassembled WGS sequence"/>
</dbReference>
<evidence type="ECO:0000313" key="15">
    <source>
        <dbReference type="Proteomes" id="UP000277803"/>
    </source>
</evidence>
<dbReference type="EMBL" id="JASORJ010000024">
    <property type="protein sequence ID" value="MDK7357719.1"/>
    <property type="molecule type" value="Genomic_DNA"/>
</dbReference>
<evidence type="ECO:0000256" key="7">
    <source>
        <dbReference type="ARBA" id="ARBA00022989"/>
    </source>
</evidence>
<dbReference type="InterPro" id="IPR003849">
    <property type="entry name" value="Preprotein_translocase_YajC"/>
</dbReference>
<dbReference type="GO" id="GO:0005886">
    <property type="term" value="C:plasma membrane"/>
    <property type="evidence" value="ECO:0007669"/>
    <property type="project" value="UniProtKB-SubCell"/>
</dbReference>
<evidence type="ECO:0000256" key="2">
    <source>
        <dbReference type="ARBA" id="ARBA00006742"/>
    </source>
</evidence>
<keyword evidence="7 10" id="KW-1133">Transmembrane helix</keyword>
<dbReference type="Proteomes" id="UP001236274">
    <property type="component" value="Unassembled WGS sequence"/>
</dbReference>
<comment type="subcellular location">
    <subcellularLocation>
        <location evidence="1">Cell membrane</location>
        <topology evidence="1">Single-pass membrane protein</topology>
    </subcellularLocation>
</comment>
<organism evidence="11">
    <name type="scientific">Veillonella atypica</name>
    <dbReference type="NCBI Taxonomy" id="39777"/>
    <lineage>
        <taxon>Bacteria</taxon>
        <taxon>Bacillati</taxon>
        <taxon>Bacillota</taxon>
        <taxon>Negativicutes</taxon>
        <taxon>Veillonellales</taxon>
        <taxon>Veillonellaceae</taxon>
        <taxon>Veillonella</taxon>
    </lineage>
</organism>
<evidence type="ECO:0000256" key="3">
    <source>
        <dbReference type="ARBA" id="ARBA00022448"/>
    </source>
</evidence>
<evidence type="ECO:0000313" key="12">
    <source>
        <dbReference type="EMBL" id="MDK7357719.1"/>
    </source>
</evidence>
<proteinExistence type="inferred from homology"/>
<keyword evidence="3" id="KW-0813">Transport</keyword>
<keyword evidence="6" id="KW-0653">Protein transport</keyword>